<evidence type="ECO:0000313" key="2">
    <source>
        <dbReference type="Proteomes" id="UP001229952"/>
    </source>
</evidence>
<reference evidence="1 2" key="1">
    <citation type="submission" date="2023-03" db="EMBL/GenBank/DDBJ databases">
        <title>Isolation and description of six Streptomyces strains from soil environments, able to metabolize different microbial glucans.</title>
        <authorList>
            <person name="Widen T."/>
            <person name="Larsbrink J."/>
        </authorList>
    </citation>
    <scope>NUCLEOTIDE SEQUENCE [LARGE SCALE GENOMIC DNA]</scope>
    <source>
        <strain evidence="1 2">Mut2</strain>
    </source>
</reference>
<dbReference type="RefSeq" id="WP_306085810.1">
    <property type="nucleotide sequence ID" value="NZ_CP120992.1"/>
</dbReference>
<proteinExistence type="predicted"/>
<dbReference type="EMBL" id="CP120992">
    <property type="protein sequence ID" value="WLQ39166.1"/>
    <property type="molecule type" value="Genomic_DNA"/>
</dbReference>
<sequence>MPIIGGGVEPDCRAAITEIAAEHRVRRVIDGALTEPFDAYMRRESEPMIRQAASKG</sequence>
<gene>
    <name evidence="1" type="ORF">P8A22_03455</name>
</gene>
<protein>
    <submittedName>
        <fullName evidence="1">Uncharacterized protein</fullName>
    </submittedName>
</protein>
<organism evidence="1 2">
    <name type="scientific">Streptomyces laculatispora</name>
    <dbReference type="NCBI Taxonomy" id="887464"/>
    <lineage>
        <taxon>Bacteria</taxon>
        <taxon>Bacillati</taxon>
        <taxon>Actinomycetota</taxon>
        <taxon>Actinomycetes</taxon>
        <taxon>Kitasatosporales</taxon>
        <taxon>Streptomycetaceae</taxon>
        <taxon>Streptomyces</taxon>
    </lineage>
</organism>
<keyword evidence="2" id="KW-1185">Reference proteome</keyword>
<dbReference type="Proteomes" id="UP001229952">
    <property type="component" value="Chromosome"/>
</dbReference>
<accession>A0ABY9I0J2</accession>
<evidence type="ECO:0000313" key="1">
    <source>
        <dbReference type="EMBL" id="WLQ39166.1"/>
    </source>
</evidence>
<name>A0ABY9I0J2_9ACTN</name>